<feature type="non-terminal residue" evidence="1">
    <location>
        <position position="286"/>
    </location>
</feature>
<dbReference type="EMBL" id="JAHRHJ020003724">
    <property type="protein sequence ID" value="KAH9291269.1"/>
    <property type="molecule type" value="Genomic_DNA"/>
</dbReference>
<organism evidence="1 2">
    <name type="scientific">Taxus chinensis</name>
    <name type="common">Chinese yew</name>
    <name type="synonym">Taxus wallichiana var. chinensis</name>
    <dbReference type="NCBI Taxonomy" id="29808"/>
    <lineage>
        <taxon>Eukaryota</taxon>
        <taxon>Viridiplantae</taxon>
        <taxon>Streptophyta</taxon>
        <taxon>Embryophyta</taxon>
        <taxon>Tracheophyta</taxon>
        <taxon>Spermatophyta</taxon>
        <taxon>Pinopsida</taxon>
        <taxon>Pinidae</taxon>
        <taxon>Conifers II</taxon>
        <taxon>Cupressales</taxon>
        <taxon>Taxaceae</taxon>
        <taxon>Taxus</taxon>
    </lineage>
</organism>
<reference evidence="1 2" key="1">
    <citation type="journal article" date="2021" name="Nat. Plants">
        <title>The Taxus genome provides insights into paclitaxel biosynthesis.</title>
        <authorList>
            <person name="Xiong X."/>
            <person name="Gou J."/>
            <person name="Liao Q."/>
            <person name="Li Y."/>
            <person name="Zhou Q."/>
            <person name="Bi G."/>
            <person name="Li C."/>
            <person name="Du R."/>
            <person name="Wang X."/>
            <person name="Sun T."/>
            <person name="Guo L."/>
            <person name="Liang H."/>
            <person name="Lu P."/>
            <person name="Wu Y."/>
            <person name="Zhang Z."/>
            <person name="Ro D.K."/>
            <person name="Shang Y."/>
            <person name="Huang S."/>
            <person name="Yan J."/>
        </authorList>
    </citation>
    <scope>NUCLEOTIDE SEQUENCE [LARGE SCALE GENOMIC DNA]</scope>
    <source>
        <strain evidence="1">Ta-2019</strain>
    </source>
</reference>
<keyword evidence="2" id="KW-1185">Reference proteome</keyword>
<sequence>YNAPWPLNLDGSKLYQDSEMGDKKFEPARNDDRVNTHNRYILQLWRENVDWQPVLSKHAVVKYIAKYAAKAEKSSETYHQMLMRMANIENLDEMAATTYRRLLTETIVERDIGAQETCHMLLELPLVESSRVFVNLNVAREVFKKVTTPDADDHEEHAKSFIDGYKNRPFSMESVSLIDAARSWTYNPRRKRDNKWEVRSFAAIVRVFPRFSSVPSRESHKWVDFCWSDLLLYKPFRDIDRDIGHDSDSISLNWDSFRYNPWHVKRRTAVEDIENNSNSEDEINQH</sequence>
<name>A0AA38C5A7_TAXCH</name>
<dbReference type="Proteomes" id="UP000824469">
    <property type="component" value="Unassembled WGS sequence"/>
</dbReference>
<feature type="non-terminal residue" evidence="1">
    <location>
        <position position="1"/>
    </location>
</feature>
<accession>A0AA38C5A7</accession>
<dbReference type="AlphaFoldDB" id="A0AA38C5A7"/>
<evidence type="ECO:0000313" key="1">
    <source>
        <dbReference type="EMBL" id="KAH9291269.1"/>
    </source>
</evidence>
<protein>
    <submittedName>
        <fullName evidence="1">Uncharacterized protein</fullName>
    </submittedName>
</protein>
<evidence type="ECO:0000313" key="2">
    <source>
        <dbReference type="Proteomes" id="UP000824469"/>
    </source>
</evidence>
<proteinExistence type="predicted"/>
<gene>
    <name evidence="1" type="ORF">KI387_043540</name>
</gene>
<comment type="caution">
    <text evidence="1">The sequence shown here is derived from an EMBL/GenBank/DDBJ whole genome shotgun (WGS) entry which is preliminary data.</text>
</comment>